<dbReference type="AlphaFoldDB" id="A0A834NQF4"/>
<organism evidence="1 2">
    <name type="scientific">Vespula pensylvanica</name>
    <name type="common">Western yellow jacket</name>
    <name type="synonym">Wasp</name>
    <dbReference type="NCBI Taxonomy" id="30213"/>
    <lineage>
        <taxon>Eukaryota</taxon>
        <taxon>Metazoa</taxon>
        <taxon>Ecdysozoa</taxon>
        <taxon>Arthropoda</taxon>
        <taxon>Hexapoda</taxon>
        <taxon>Insecta</taxon>
        <taxon>Pterygota</taxon>
        <taxon>Neoptera</taxon>
        <taxon>Endopterygota</taxon>
        <taxon>Hymenoptera</taxon>
        <taxon>Apocrita</taxon>
        <taxon>Aculeata</taxon>
        <taxon>Vespoidea</taxon>
        <taxon>Vespidae</taxon>
        <taxon>Vespinae</taxon>
        <taxon>Vespula</taxon>
    </lineage>
</organism>
<gene>
    <name evidence="1" type="ORF">H0235_012214</name>
</gene>
<dbReference type="EMBL" id="JACSDY010000011">
    <property type="protein sequence ID" value="KAF7415622.1"/>
    <property type="molecule type" value="Genomic_DNA"/>
</dbReference>
<reference evidence="1" key="1">
    <citation type="journal article" date="2020" name="G3 (Bethesda)">
        <title>High-Quality Assemblies for Three Invasive Social Wasps from the &lt;i&gt;Vespula&lt;/i&gt; Genus.</title>
        <authorList>
            <person name="Harrop T.W.R."/>
            <person name="Guhlin J."/>
            <person name="McLaughlin G.M."/>
            <person name="Permina E."/>
            <person name="Stockwell P."/>
            <person name="Gilligan J."/>
            <person name="Le Lec M.F."/>
            <person name="Gruber M.A.M."/>
            <person name="Quinn O."/>
            <person name="Lovegrove M."/>
            <person name="Duncan E.J."/>
            <person name="Remnant E.J."/>
            <person name="Van Eeckhoven J."/>
            <person name="Graham B."/>
            <person name="Knapp R.A."/>
            <person name="Langford K.W."/>
            <person name="Kronenberg Z."/>
            <person name="Press M.O."/>
            <person name="Eacker S.M."/>
            <person name="Wilson-Rankin E.E."/>
            <person name="Purcell J."/>
            <person name="Lester P.J."/>
            <person name="Dearden P.K."/>
        </authorList>
    </citation>
    <scope>NUCLEOTIDE SEQUENCE</scope>
    <source>
        <strain evidence="1">Volc-1</strain>
    </source>
</reference>
<accession>A0A834NQF4</accession>
<evidence type="ECO:0000313" key="2">
    <source>
        <dbReference type="Proteomes" id="UP000600918"/>
    </source>
</evidence>
<sequence length="126" mass="14445">MVKKVYNDLNVVRLSEGNPRSANSLNVLAIQVRGFRELYYLRGIATRGFLETGRSRHIQRALPTRTLEISRVHYRGKTQDRAWLNGCSAMSQEKIVPNDYPCKTAIDNSRLGICRSIDRTIDSYDQ</sequence>
<protein>
    <submittedName>
        <fullName evidence="1">Uncharacterized protein</fullName>
    </submittedName>
</protein>
<dbReference type="Proteomes" id="UP000600918">
    <property type="component" value="Unassembled WGS sequence"/>
</dbReference>
<evidence type="ECO:0000313" key="1">
    <source>
        <dbReference type="EMBL" id="KAF7415622.1"/>
    </source>
</evidence>
<keyword evidence="2" id="KW-1185">Reference proteome</keyword>
<comment type="caution">
    <text evidence="1">The sequence shown here is derived from an EMBL/GenBank/DDBJ whole genome shotgun (WGS) entry which is preliminary data.</text>
</comment>
<proteinExistence type="predicted"/>
<name>A0A834NQF4_VESPE</name>